<organism evidence="1 2">
    <name type="scientific">Marasmius oreades</name>
    <name type="common">fairy-ring Marasmius</name>
    <dbReference type="NCBI Taxonomy" id="181124"/>
    <lineage>
        <taxon>Eukaryota</taxon>
        <taxon>Fungi</taxon>
        <taxon>Dikarya</taxon>
        <taxon>Basidiomycota</taxon>
        <taxon>Agaricomycotina</taxon>
        <taxon>Agaricomycetes</taxon>
        <taxon>Agaricomycetidae</taxon>
        <taxon>Agaricales</taxon>
        <taxon>Marasmiineae</taxon>
        <taxon>Marasmiaceae</taxon>
        <taxon>Marasmius</taxon>
    </lineage>
</organism>
<keyword evidence="2" id="KW-1185">Reference proteome</keyword>
<comment type="caution">
    <text evidence="1">The sequence shown here is derived from an EMBL/GenBank/DDBJ whole genome shotgun (WGS) entry which is preliminary data.</text>
</comment>
<dbReference type="RefSeq" id="XP_043014229.1">
    <property type="nucleotide sequence ID" value="XM_043149622.1"/>
</dbReference>
<dbReference type="GeneID" id="66074156"/>
<gene>
    <name evidence="1" type="ORF">E1B28_005080</name>
</gene>
<dbReference type="EMBL" id="CM032182">
    <property type="protein sequence ID" value="KAG7097759.1"/>
    <property type="molecule type" value="Genomic_DNA"/>
</dbReference>
<dbReference type="KEGG" id="more:E1B28_005080"/>
<proteinExistence type="predicted"/>
<evidence type="ECO:0000313" key="2">
    <source>
        <dbReference type="Proteomes" id="UP001049176"/>
    </source>
</evidence>
<accession>A0A9P7V008</accession>
<dbReference type="AlphaFoldDB" id="A0A9P7V008"/>
<protein>
    <submittedName>
        <fullName evidence="1">Uncharacterized protein</fullName>
    </submittedName>
</protein>
<reference evidence="1" key="1">
    <citation type="journal article" date="2021" name="Genome Biol. Evol.">
        <title>The assembled and annotated genome of the fairy-ring fungus Marasmius oreades.</title>
        <authorList>
            <person name="Hiltunen M."/>
            <person name="Ament-Velasquez S.L."/>
            <person name="Johannesson H."/>
        </authorList>
    </citation>
    <scope>NUCLEOTIDE SEQUENCE</scope>
    <source>
        <strain evidence="1">03SP1</strain>
    </source>
</reference>
<dbReference type="Proteomes" id="UP001049176">
    <property type="component" value="Chromosome 2"/>
</dbReference>
<name>A0A9P7V008_9AGAR</name>
<sequence length="73" mass="8045">MFKQEHGHHVDMSILLVSTFGSGRQLIDDSTAMTKIADRIQSYGAYVALKVLEADAGFHSLVMAVAPVVNWRL</sequence>
<evidence type="ECO:0000313" key="1">
    <source>
        <dbReference type="EMBL" id="KAG7097759.1"/>
    </source>
</evidence>